<evidence type="ECO:0000313" key="1">
    <source>
        <dbReference type="EMBL" id="RYB04192.1"/>
    </source>
</evidence>
<reference evidence="1 2" key="1">
    <citation type="submission" date="2018-09" db="EMBL/GenBank/DDBJ databases">
        <authorList>
            <person name="Grouzdev D.S."/>
            <person name="Krutkina M.S."/>
        </authorList>
    </citation>
    <scope>NUCLEOTIDE SEQUENCE [LARGE SCALE GENOMIC DNA]</scope>
    <source>
        <strain evidence="1 2">RmlP001</strain>
    </source>
</reference>
<organism evidence="1 2">
    <name type="scientific">Lichenibacterium ramalinae</name>
    <dbReference type="NCBI Taxonomy" id="2316527"/>
    <lineage>
        <taxon>Bacteria</taxon>
        <taxon>Pseudomonadati</taxon>
        <taxon>Pseudomonadota</taxon>
        <taxon>Alphaproteobacteria</taxon>
        <taxon>Hyphomicrobiales</taxon>
        <taxon>Lichenihabitantaceae</taxon>
        <taxon>Lichenibacterium</taxon>
    </lineage>
</organism>
<reference evidence="1 2" key="2">
    <citation type="submission" date="2019-02" db="EMBL/GenBank/DDBJ databases">
        <title>'Lichenibacterium ramalinii' gen. nov. sp. nov., 'Lichenibacterium minor' gen. nov. sp. nov.</title>
        <authorList>
            <person name="Pankratov T."/>
        </authorList>
    </citation>
    <scope>NUCLEOTIDE SEQUENCE [LARGE SCALE GENOMIC DNA]</scope>
    <source>
        <strain evidence="1 2">RmlP001</strain>
    </source>
</reference>
<dbReference type="Proteomes" id="UP000289411">
    <property type="component" value="Unassembled WGS sequence"/>
</dbReference>
<name>A0A4V1RIJ7_9HYPH</name>
<gene>
    <name evidence="1" type="ORF">D3272_14365</name>
</gene>
<evidence type="ECO:0000313" key="2">
    <source>
        <dbReference type="Proteomes" id="UP000289411"/>
    </source>
</evidence>
<sequence>MILPTKHLRPDRALLTVGGDLLVSLREPMTVSRLWDDVRAKRGDSGEPAPINYDWFVLALDLLFIIGAIELDRGLLRKATL</sequence>
<dbReference type="OrthoDB" id="4555046at2"/>
<dbReference type="AlphaFoldDB" id="A0A4V1RIJ7"/>
<keyword evidence="2" id="KW-1185">Reference proteome</keyword>
<dbReference type="RefSeq" id="WP_129219888.1">
    <property type="nucleotide sequence ID" value="NZ_QYBC01000011.1"/>
</dbReference>
<proteinExistence type="predicted"/>
<dbReference type="Pfam" id="PF20293">
    <property type="entry name" value="MC6"/>
    <property type="match status" value="1"/>
</dbReference>
<protein>
    <submittedName>
        <fullName evidence="1">Uncharacterized protein</fullName>
    </submittedName>
</protein>
<dbReference type="InterPro" id="IPR046897">
    <property type="entry name" value="ABC-3C_MC6"/>
</dbReference>
<comment type="caution">
    <text evidence="1">The sequence shown here is derived from an EMBL/GenBank/DDBJ whole genome shotgun (WGS) entry which is preliminary data.</text>
</comment>
<accession>A0A4V1RIJ7</accession>
<dbReference type="EMBL" id="QYBC01000011">
    <property type="protein sequence ID" value="RYB04192.1"/>
    <property type="molecule type" value="Genomic_DNA"/>
</dbReference>